<proteinExistence type="predicted"/>
<reference evidence="1" key="1">
    <citation type="submission" date="2020-11" db="EMBL/GenBank/DDBJ databases">
        <authorList>
            <person name="Tran Van P."/>
        </authorList>
    </citation>
    <scope>NUCLEOTIDE SEQUENCE</scope>
</reference>
<protein>
    <submittedName>
        <fullName evidence="1">Uncharacterized protein</fullName>
    </submittedName>
</protein>
<evidence type="ECO:0000313" key="1">
    <source>
        <dbReference type="EMBL" id="CAD7266051.1"/>
    </source>
</evidence>
<accession>A0A7R9B5N2</accession>
<dbReference type="Pfam" id="PF23268">
    <property type="entry name" value="RIN1"/>
    <property type="match status" value="1"/>
</dbReference>
<gene>
    <name evidence="1" type="ORF">TSIB3V08_LOCUS10078</name>
</gene>
<sequence length="144" mass="16368">MSWWRPVTRVLSAVLRRVARYVSKALRRLARFVATGCFPCCCGKIPQALHSSPPRLQALRSKELNGTGASIRAYALHLSADKSTTFAQNIDNFIACTCESRETSPQVVMRNMRQFMSGMKNYLVKHGEREFEKEVEKERVKVSS</sequence>
<name>A0A7R9B5N2_TIMSH</name>
<organism evidence="1">
    <name type="scientific">Timema shepardi</name>
    <name type="common">Walking stick</name>
    <dbReference type="NCBI Taxonomy" id="629360"/>
    <lineage>
        <taxon>Eukaryota</taxon>
        <taxon>Metazoa</taxon>
        <taxon>Ecdysozoa</taxon>
        <taxon>Arthropoda</taxon>
        <taxon>Hexapoda</taxon>
        <taxon>Insecta</taxon>
        <taxon>Pterygota</taxon>
        <taxon>Neoptera</taxon>
        <taxon>Polyneoptera</taxon>
        <taxon>Phasmatodea</taxon>
        <taxon>Timematodea</taxon>
        <taxon>Timematoidea</taxon>
        <taxon>Timematidae</taxon>
        <taxon>Timema</taxon>
    </lineage>
</organism>
<dbReference type="EMBL" id="OC006322">
    <property type="protein sequence ID" value="CAD7266051.1"/>
    <property type="molecule type" value="Genomic_DNA"/>
</dbReference>
<dbReference type="AlphaFoldDB" id="A0A7R9B5N2"/>